<feature type="domain" description="Gfo/Idh/MocA-like oxidoreductase N-terminal" evidence="2">
    <location>
        <begin position="2"/>
        <end position="114"/>
    </location>
</feature>
<dbReference type="InterPro" id="IPR050463">
    <property type="entry name" value="Gfo/Idh/MocA_oxidrdct_glycsds"/>
</dbReference>
<evidence type="ECO:0000259" key="2">
    <source>
        <dbReference type="Pfam" id="PF01408"/>
    </source>
</evidence>
<dbReference type="PANTHER" id="PTHR43818">
    <property type="entry name" value="BCDNA.GH03377"/>
    <property type="match status" value="1"/>
</dbReference>
<keyword evidence="1" id="KW-0560">Oxidoreductase</keyword>
<proteinExistence type="predicted"/>
<evidence type="ECO:0000313" key="4">
    <source>
        <dbReference type="EMBL" id="MBF8378557.1"/>
    </source>
</evidence>
<dbReference type="SUPFAM" id="SSF55347">
    <property type="entry name" value="Glyceraldehyde-3-phosphate dehydrogenase-like, C-terminal domain"/>
    <property type="match status" value="1"/>
</dbReference>
<feature type="domain" description="GFO/IDH/MocA-like oxidoreductase" evidence="3">
    <location>
        <begin position="127"/>
        <end position="260"/>
    </location>
</feature>
<keyword evidence="5" id="KW-1185">Reference proteome</keyword>
<name>A0ABS0F5L6_9BACL</name>
<accession>A0ABS0F5L6</accession>
<dbReference type="EMBL" id="JADPKZ010000046">
    <property type="protein sequence ID" value="MBF8378557.1"/>
    <property type="molecule type" value="Genomic_DNA"/>
</dbReference>
<dbReference type="InterPro" id="IPR036291">
    <property type="entry name" value="NAD(P)-bd_dom_sf"/>
</dbReference>
<organism evidence="4 5">
    <name type="scientific">Alicyclobacillus mali</name>
    <name type="common">ex Roth et al. 2021</name>
    <dbReference type="NCBI Taxonomy" id="1123961"/>
    <lineage>
        <taxon>Bacteria</taxon>
        <taxon>Bacillati</taxon>
        <taxon>Bacillota</taxon>
        <taxon>Bacilli</taxon>
        <taxon>Bacillales</taxon>
        <taxon>Alicyclobacillaceae</taxon>
        <taxon>Alicyclobacillus</taxon>
    </lineage>
</organism>
<dbReference type="PANTHER" id="PTHR43818:SF11">
    <property type="entry name" value="BCDNA.GH03377"/>
    <property type="match status" value="1"/>
</dbReference>
<dbReference type="RefSeq" id="WP_067848901.1">
    <property type="nucleotide sequence ID" value="NZ_JADPKZ010000046.1"/>
</dbReference>
<comment type="caution">
    <text evidence="4">The sequence shown here is derived from an EMBL/GenBank/DDBJ whole genome shotgun (WGS) entry which is preliminary data.</text>
</comment>
<dbReference type="Pfam" id="PF22725">
    <property type="entry name" value="GFO_IDH_MocA_C3"/>
    <property type="match status" value="1"/>
</dbReference>
<dbReference type="Gene3D" id="3.40.50.720">
    <property type="entry name" value="NAD(P)-binding Rossmann-like Domain"/>
    <property type="match status" value="1"/>
</dbReference>
<gene>
    <name evidence="4" type="ORF">IW967_11900</name>
</gene>
<sequence length="374" mass="40765">MIRVGVMGCGVISEVYLKNLRSFGIPVAAVADLDAERAAARAEQFQVPALTPDELLAHPDVDLVLNLTVPKAHADIARQALEAGKHVHTEKPLALQADDAKALVHLARSCGLRIGAAPDTFLGSHLQTARKLLDDGWIGEPIGATAFMMSHGPERWHPNPDFFYQAGGGPMFDMGPYYLTALVHLMGPVRRVAGTAQTTFSTRVIGSPNRFGERIPVEIPTHVQALLEFERGATGVLVTTFDVWHSELPRIEIYGTEGTLAVPDPNYFDGTVRVRRRGADAWSPAPALFGFSENRRGLAVADMALAIRDGRPHRASGDLAMHVVEIMEAIHISAREARHVDIVSRTARPEPWPIGYDEAALALDLRGERQRDPS</sequence>
<dbReference type="Gene3D" id="3.30.360.10">
    <property type="entry name" value="Dihydrodipicolinate Reductase, domain 2"/>
    <property type="match status" value="1"/>
</dbReference>
<evidence type="ECO:0000259" key="3">
    <source>
        <dbReference type="Pfam" id="PF22725"/>
    </source>
</evidence>
<protein>
    <submittedName>
        <fullName evidence="4">Gfo/Idh/MocA family oxidoreductase</fullName>
    </submittedName>
</protein>
<evidence type="ECO:0000313" key="5">
    <source>
        <dbReference type="Proteomes" id="UP000642910"/>
    </source>
</evidence>
<dbReference type="InterPro" id="IPR055170">
    <property type="entry name" value="GFO_IDH_MocA-like_dom"/>
</dbReference>
<dbReference type="InterPro" id="IPR000683">
    <property type="entry name" value="Gfo/Idh/MocA-like_OxRdtase_N"/>
</dbReference>
<evidence type="ECO:0000256" key="1">
    <source>
        <dbReference type="ARBA" id="ARBA00023002"/>
    </source>
</evidence>
<dbReference type="Proteomes" id="UP000642910">
    <property type="component" value="Unassembled WGS sequence"/>
</dbReference>
<dbReference type="SUPFAM" id="SSF51735">
    <property type="entry name" value="NAD(P)-binding Rossmann-fold domains"/>
    <property type="match status" value="1"/>
</dbReference>
<dbReference type="Pfam" id="PF01408">
    <property type="entry name" value="GFO_IDH_MocA"/>
    <property type="match status" value="1"/>
</dbReference>
<reference evidence="4 5" key="1">
    <citation type="submission" date="2020-11" db="EMBL/GenBank/DDBJ databases">
        <title>Genomic insight of Alicyclobacillus mali FL 18 reveals a new arsenic-resistant strain, with potential in environmental biotechnology.</title>
        <authorList>
            <person name="Fiorentino G."/>
            <person name="Gallo G."/>
            <person name="Aulitto M."/>
        </authorList>
    </citation>
    <scope>NUCLEOTIDE SEQUENCE [LARGE SCALE GENOMIC DNA]</scope>
    <source>
        <strain evidence="4 5">FL 18</strain>
    </source>
</reference>